<dbReference type="Proteomes" id="UP000237631">
    <property type="component" value="Unassembled WGS sequence"/>
</dbReference>
<name>A0A2S6CDB9_9PEZI</name>
<keyword evidence="3" id="KW-1185">Reference proteome</keyword>
<dbReference type="SUPFAM" id="SSF54695">
    <property type="entry name" value="POZ domain"/>
    <property type="match status" value="1"/>
</dbReference>
<accession>A0A2S6CDB9</accession>
<dbReference type="EMBL" id="PNEN01000488">
    <property type="protein sequence ID" value="PPJ57724.1"/>
    <property type="molecule type" value="Genomic_DNA"/>
</dbReference>
<dbReference type="InterPro" id="IPR000210">
    <property type="entry name" value="BTB/POZ_dom"/>
</dbReference>
<evidence type="ECO:0000313" key="2">
    <source>
        <dbReference type="EMBL" id="PPJ57724.1"/>
    </source>
</evidence>
<protein>
    <recommendedName>
        <fullName evidence="1">BTB domain-containing protein</fullName>
    </recommendedName>
</protein>
<dbReference type="STRING" id="357750.A0A2S6CDB9"/>
<dbReference type="OrthoDB" id="9997739at2759"/>
<organism evidence="2 3">
    <name type="scientific">Cercospora berteroae</name>
    <dbReference type="NCBI Taxonomy" id="357750"/>
    <lineage>
        <taxon>Eukaryota</taxon>
        <taxon>Fungi</taxon>
        <taxon>Dikarya</taxon>
        <taxon>Ascomycota</taxon>
        <taxon>Pezizomycotina</taxon>
        <taxon>Dothideomycetes</taxon>
        <taxon>Dothideomycetidae</taxon>
        <taxon>Mycosphaerellales</taxon>
        <taxon>Mycosphaerellaceae</taxon>
        <taxon>Cercospora</taxon>
    </lineage>
</organism>
<dbReference type="InterPro" id="IPR011333">
    <property type="entry name" value="SKP1/BTB/POZ_sf"/>
</dbReference>
<dbReference type="PROSITE" id="PS50097">
    <property type="entry name" value="BTB"/>
    <property type="match status" value="1"/>
</dbReference>
<gene>
    <name evidence="2" type="ORF">CBER1_00066</name>
</gene>
<dbReference type="Gene3D" id="3.30.710.10">
    <property type="entry name" value="Potassium Channel Kv1.1, Chain A"/>
    <property type="match status" value="1"/>
</dbReference>
<reference evidence="3" key="1">
    <citation type="journal article" date="2017" name="bioRxiv">
        <title>Conservation of a gene cluster reveals novel cercosporin biosynthetic mechanisms and extends production to the genus Colletotrichum.</title>
        <authorList>
            <person name="de Jonge R."/>
            <person name="Ebert M.K."/>
            <person name="Huitt-Roehl C.R."/>
            <person name="Pal P."/>
            <person name="Suttle J.C."/>
            <person name="Spanner R.E."/>
            <person name="Neubauer J.D."/>
            <person name="Jurick W.M.II."/>
            <person name="Stott K.A."/>
            <person name="Secor G.A."/>
            <person name="Thomma B.P.H.J."/>
            <person name="Van de Peer Y."/>
            <person name="Townsend C.A."/>
            <person name="Bolton M.D."/>
        </authorList>
    </citation>
    <scope>NUCLEOTIDE SEQUENCE [LARGE SCALE GENOMIC DNA]</scope>
    <source>
        <strain evidence="3">CBS538.71</strain>
    </source>
</reference>
<dbReference type="AlphaFoldDB" id="A0A2S6CDB9"/>
<dbReference type="PANTHER" id="PTHR47843">
    <property type="entry name" value="BTB DOMAIN-CONTAINING PROTEIN-RELATED"/>
    <property type="match status" value="1"/>
</dbReference>
<dbReference type="Pfam" id="PF00651">
    <property type="entry name" value="BTB"/>
    <property type="match status" value="1"/>
</dbReference>
<comment type="caution">
    <text evidence="2">The sequence shown here is derived from an EMBL/GenBank/DDBJ whole genome shotgun (WGS) entry which is preliminary data.</text>
</comment>
<evidence type="ECO:0000259" key="1">
    <source>
        <dbReference type="PROSITE" id="PS50097"/>
    </source>
</evidence>
<feature type="domain" description="BTB" evidence="1">
    <location>
        <begin position="12"/>
        <end position="81"/>
    </location>
</feature>
<evidence type="ECO:0000313" key="3">
    <source>
        <dbReference type="Proteomes" id="UP000237631"/>
    </source>
</evidence>
<sequence>MAASYREIASTKPFRFIVGSNAIEFFVHPAVIVQHSKPLANLMHGDMREAREGQAHIEEVDENTFARFLEFCYTKDYPAAEHSIVLDAASIEQEKQPSKSAEVNIIPALIDVPPAAEDEYMDDAGPALAFDDNWASCSSRKKATKASYKGGAHLQRETPPALSTKRAAAWKGFQNMTWDSHFNTSKTPADQARPNKEACEDYTDVFLSHAKLYVFADTYAIEPLRTLSLQKLHRTLSMFTLFGGREGDIAELLQYTYQNTAEHEAKMDKLRQLVIKYVSCNVEKLRSNETFKETLAAENSSSVDLIEMLLPRLD</sequence>
<proteinExistence type="predicted"/>